<feature type="transmembrane region" description="Helical" evidence="7">
    <location>
        <begin position="396"/>
        <end position="420"/>
    </location>
</feature>
<dbReference type="InterPro" id="IPR036259">
    <property type="entry name" value="MFS_trans_sf"/>
</dbReference>
<sequence length="501" mass="54759">MKAIRLLTSPIHWLRWTGIADGVSLLVLLGIAMPLKYIANYPYAVTVAGSVHGCIFILYALAIIYTQVRIQWHVKWSFFAVFVAFIPFGNFIYDVFLKKQQNTFTIKPIPKIWLIYIIIFFTFIDLFTQLPVMSTFATSVGATTMLAGFIVGVYSFTNIFGNILSGVLTDRYGAFIVLCISLLTTSISLNLYNAITSVEGLFIVRCIHGFFGGLIVPAAFTYLANQTKNDRHGSQNAFTGSFVGIAAIVGPAYSGIMASKTSVPFVFMTVAIFGFLLFLITILLFKKQQAQASTKELQSDKFIFNQGVIQSFAGAFLLMFSQGALAYLLPLHVEALGYSSRLSGTLLSMFGIVAVALFLLPTNKLFDRISPFISFSIGLGSMGVSQILIGQANTAALLYACLALYGVGFAFLFPAINLLLIQATTPKTRGKAYGYFYAFFSIGVIVGSSGLGLLTVAIPVQFLITGILLTSCVGIVFMFNKPYHVIKKTRRLASRQAKTEG</sequence>
<dbReference type="Pfam" id="PF07690">
    <property type="entry name" value="MFS_1"/>
    <property type="match status" value="1"/>
</dbReference>
<feature type="transmembrane region" description="Helical" evidence="7">
    <location>
        <begin position="12"/>
        <end position="31"/>
    </location>
</feature>
<feature type="transmembrane region" description="Helical" evidence="7">
    <location>
        <begin position="265"/>
        <end position="286"/>
    </location>
</feature>
<evidence type="ECO:0000256" key="7">
    <source>
        <dbReference type="SAM" id="Phobius"/>
    </source>
</evidence>
<evidence type="ECO:0000313" key="9">
    <source>
        <dbReference type="EMBL" id="MFB9757985.1"/>
    </source>
</evidence>
<feature type="transmembrane region" description="Helical" evidence="7">
    <location>
        <begin position="307"/>
        <end position="329"/>
    </location>
</feature>
<dbReference type="CDD" id="cd17325">
    <property type="entry name" value="MFS_MdtG_SLC18_like"/>
    <property type="match status" value="1"/>
</dbReference>
<proteinExistence type="predicted"/>
<dbReference type="PANTHER" id="PTHR23531:SF1">
    <property type="entry name" value="QUINOLENE RESISTANCE PROTEIN NORA"/>
    <property type="match status" value="1"/>
</dbReference>
<evidence type="ECO:0000256" key="3">
    <source>
        <dbReference type="ARBA" id="ARBA00022475"/>
    </source>
</evidence>
<dbReference type="PANTHER" id="PTHR23531">
    <property type="entry name" value="QUINOLENE RESISTANCE PROTEIN NORA"/>
    <property type="match status" value="1"/>
</dbReference>
<protein>
    <submittedName>
        <fullName evidence="9">MFS transporter</fullName>
    </submittedName>
</protein>
<dbReference type="InterPro" id="IPR004896">
    <property type="entry name" value="PucC-rel"/>
</dbReference>
<comment type="subcellular location">
    <subcellularLocation>
        <location evidence="1">Cell membrane</location>
        <topology evidence="1">Multi-pass membrane protein</topology>
    </subcellularLocation>
</comment>
<evidence type="ECO:0000313" key="10">
    <source>
        <dbReference type="Proteomes" id="UP001589609"/>
    </source>
</evidence>
<dbReference type="Pfam" id="PF03209">
    <property type="entry name" value="PUCC"/>
    <property type="match status" value="1"/>
</dbReference>
<feature type="transmembrane region" description="Helical" evidence="7">
    <location>
        <begin position="432"/>
        <end position="454"/>
    </location>
</feature>
<keyword evidence="3" id="KW-1003">Cell membrane</keyword>
<keyword evidence="6 7" id="KW-0472">Membrane</keyword>
<comment type="caution">
    <text evidence="9">The sequence shown here is derived from an EMBL/GenBank/DDBJ whole genome shotgun (WGS) entry which is preliminary data.</text>
</comment>
<dbReference type="InterPro" id="IPR052714">
    <property type="entry name" value="MFS_Exporter"/>
</dbReference>
<dbReference type="Proteomes" id="UP001589609">
    <property type="component" value="Unassembled WGS sequence"/>
</dbReference>
<keyword evidence="4 7" id="KW-0812">Transmembrane</keyword>
<feature type="transmembrane region" description="Helical" evidence="7">
    <location>
        <begin position="236"/>
        <end position="253"/>
    </location>
</feature>
<feature type="transmembrane region" description="Helical" evidence="7">
    <location>
        <begin position="113"/>
        <end position="130"/>
    </location>
</feature>
<reference evidence="9 10" key="1">
    <citation type="submission" date="2024-09" db="EMBL/GenBank/DDBJ databases">
        <authorList>
            <person name="Sun Q."/>
            <person name="Mori K."/>
        </authorList>
    </citation>
    <scope>NUCLEOTIDE SEQUENCE [LARGE SCALE GENOMIC DNA]</scope>
    <source>
        <strain evidence="9 10">JCM 11201</strain>
    </source>
</reference>
<dbReference type="Pfam" id="PF12823">
    <property type="entry name" value="DUF3817"/>
    <property type="match status" value="1"/>
</dbReference>
<dbReference type="RefSeq" id="WP_379948231.1">
    <property type="nucleotide sequence ID" value="NZ_JBHMAF010000020.1"/>
</dbReference>
<feature type="transmembrane region" description="Helical" evidence="7">
    <location>
        <begin position="43"/>
        <end position="64"/>
    </location>
</feature>
<feature type="domain" description="Major facilitator superfamily (MFS) profile" evidence="8">
    <location>
        <begin position="111"/>
        <end position="484"/>
    </location>
</feature>
<evidence type="ECO:0000256" key="6">
    <source>
        <dbReference type="ARBA" id="ARBA00023136"/>
    </source>
</evidence>
<dbReference type="EMBL" id="JBHMAF010000020">
    <property type="protein sequence ID" value="MFB9757985.1"/>
    <property type="molecule type" value="Genomic_DNA"/>
</dbReference>
<feature type="transmembrane region" description="Helical" evidence="7">
    <location>
        <begin position="136"/>
        <end position="160"/>
    </location>
</feature>
<feature type="transmembrane region" description="Helical" evidence="7">
    <location>
        <begin position="76"/>
        <end position="93"/>
    </location>
</feature>
<feature type="transmembrane region" description="Helical" evidence="7">
    <location>
        <begin position="201"/>
        <end position="224"/>
    </location>
</feature>
<evidence type="ECO:0000256" key="5">
    <source>
        <dbReference type="ARBA" id="ARBA00022989"/>
    </source>
</evidence>
<feature type="transmembrane region" description="Helical" evidence="7">
    <location>
        <begin position="341"/>
        <end position="360"/>
    </location>
</feature>
<accession>A0ABV5WC76</accession>
<keyword evidence="10" id="KW-1185">Reference proteome</keyword>
<dbReference type="Gene3D" id="1.20.1250.20">
    <property type="entry name" value="MFS general substrate transporter like domains"/>
    <property type="match status" value="2"/>
</dbReference>
<organism evidence="9 10">
    <name type="scientific">Ectobacillus funiculus</name>
    <dbReference type="NCBI Taxonomy" id="137993"/>
    <lineage>
        <taxon>Bacteria</taxon>
        <taxon>Bacillati</taxon>
        <taxon>Bacillota</taxon>
        <taxon>Bacilli</taxon>
        <taxon>Bacillales</taxon>
        <taxon>Bacillaceae</taxon>
        <taxon>Ectobacillus</taxon>
    </lineage>
</organism>
<gene>
    <name evidence="9" type="ORF">ACFFMS_05460</name>
</gene>
<evidence type="ECO:0000259" key="8">
    <source>
        <dbReference type="PROSITE" id="PS50850"/>
    </source>
</evidence>
<feature type="transmembrane region" description="Helical" evidence="7">
    <location>
        <begin position="460"/>
        <end position="480"/>
    </location>
</feature>
<dbReference type="SUPFAM" id="SSF103473">
    <property type="entry name" value="MFS general substrate transporter"/>
    <property type="match status" value="1"/>
</dbReference>
<name>A0ABV5WC76_9BACI</name>
<evidence type="ECO:0000256" key="2">
    <source>
        <dbReference type="ARBA" id="ARBA00022448"/>
    </source>
</evidence>
<feature type="transmembrane region" description="Helical" evidence="7">
    <location>
        <begin position="172"/>
        <end position="195"/>
    </location>
</feature>
<dbReference type="NCBIfam" id="TIGR03954">
    <property type="entry name" value="integ_memb_HG"/>
    <property type="match status" value="1"/>
</dbReference>
<keyword evidence="5 7" id="KW-1133">Transmembrane helix</keyword>
<dbReference type="InterPro" id="IPR011701">
    <property type="entry name" value="MFS"/>
</dbReference>
<dbReference type="InterPro" id="IPR023845">
    <property type="entry name" value="DUF3817_TM"/>
</dbReference>
<dbReference type="PROSITE" id="PS50850">
    <property type="entry name" value="MFS"/>
    <property type="match status" value="1"/>
</dbReference>
<keyword evidence="2" id="KW-0813">Transport</keyword>
<evidence type="ECO:0000256" key="4">
    <source>
        <dbReference type="ARBA" id="ARBA00022692"/>
    </source>
</evidence>
<evidence type="ECO:0000256" key="1">
    <source>
        <dbReference type="ARBA" id="ARBA00004651"/>
    </source>
</evidence>
<dbReference type="InterPro" id="IPR020846">
    <property type="entry name" value="MFS_dom"/>
</dbReference>